<feature type="transmembrane region" description="Helical" evidence="9">
    <location>
        <begin position="63"/>
        <end position="80"/>
    </location>
</feature>
<sequence length="192" mass="21431">MTTSQKALPRPFRAATRLVRRATDLSMVFAGIALVLMTVHVVADVTARVVFNSPIPGTLEIVAFYYMVAAIVFPAGYLERRDEHITVELFYMRLSPFGQRICYAFSGLLTAVFFSIFAYQSWLDALKATRTREMVMGAAQIEIWPARYVLPISFALLVLVAVLNVVRVVLRPHETPTNKDTTADVGEERTAG</sequence>
<keyword evidence="7 9" id="KW-0472">Membrane</keyword>
<keyword evidence="6 9" id="KW-1133">Transmembrane helix</keyword>
<proteinExistence type="inferred from homology"/>
<comment type="subcellular location">
    <subcellularLocation>
        <location evidence="1 9">Cell inner membrane</location>
        <topology evidence="1 9">Multi-pass membrane protein</topology>
    </subcellularLocation>
</comment>
<keyword evidence="3" id="KW-1003">Cell membrane</keyword>
<keyword evidence="5 9" id="KW-0812">Transmembrane</keyword>
<feature type="domain" description="Tripartite ATP-independent periplasmic transporters DctQ component" evidence="10">
    <location>
        <begin position="37"/>
        <end position="169"/>
    </location>
</feature>
<dbReference type="PANTHER" id="PTHR35011:SF10">
    <property type="entry name" value="TRAP TRANSPORTER SMALL PERMEASE PROTEIN"/>
    <property type="match status" value="1"/>
</dbReference>
<feature type="transmembrane region" description="Helical" evidence="9">
    <location>
        <begin position="101"/>
        <end position="122"/>
    </location>
</feature>
<keyword evidence="12" id="KW-1185">Reference proteome</keyword>
<evidence type="ECO:0000256" key="1">
    <source>
        <dbReference type="ARBA" id="ARBA00004429"/>
    </source>
</evidence>
<dbReference type="InterPro" id="IPR055348">
    <property type="entry name" value="DctQ"/>
</dbReference>
<feature type="transmembrane region" description="Helical" evidence="9">
    <location>
        <begin position="148"/>
        <end position="170"/>
    </location>
</feature>
<name>A0A9J6PH08_9PROT</name>
<comment type="function">
    <text evidence="9">Part of the tripartite ATP-independent periplasmic (TRAP) transport system.</text>
</comment>
<evidence type="ECO:0000256" key="9">
    <source>
        <dbReference type="RuleBase" id="RU369079"/>
    </source>
</evidence>
<organism evidence="11 12">
    <name type="scientific">Futiania mangrovi</name>
    <dbReference type="NCBI Taxonomy" id="2959716"/>
    <lineage>
        <taxon>Bacteria</taxon>
        <taxon>Pseudomonadati</taxon>
        <taxon>Pseudomonadota</taxon>
        <taxon>Alphaproteobacteria</taxon>
        <taxon>Futianiales</taxon>
        <taxon>Futianiaceae</taxon>
        <taxon>Futiania</taxon>
    </lineage>
</organism>
<dbReference type="InterPro" id="IPR007387">
    <property type="entry name" value="TRAP_DctQ"/>
</dbReference>
<dbReference type="GO" id="GO:0015740">
    <property type="term" value="P:C4-dicarboxylate transport"/>
    <property type="evidence" value="ECO:0007669"/>
    <property type="project" value="TreeGrafter"/>
</dbReference>
<dbReference type="Pfam" id="PF04290">
    <property type="entry name" value="DctQ"/>
    <property type="match status" value="1"/>
</dbReference>
<evidence type="ECO:0000256" key="7">
    <source>
        <dbReference type="ARBA" id="ARBA00023136"/>
    </source>
</evidence>
<dbReference type="EMBL" id="JAMZFT010000002">
    <property type="protein sequence ID" value="MCP1337091.1"/>
    <property type="molecule type" value="Genomic_DNA"/>
</dbReference>
<keyword evidence="2 9" id="KW-0813">Transport</keyword>
<dbReference type="GO" id="GO:0022857">
    <property type="term" value="F:transmembrane transporter activity"/>
    <property type="evidence" value="ECO:0007669"/>
    <property type="project" value="UniProtKB-UniRule"/>
</dbReference>
<accession>A0A9J6PH08</accession>
<gene>
    <name evidence="11" type="ORF">NJQ99_11765</name>
</gene>
<comment type="caution">
    <text evidence="11">The sequence shown here is derived from an EMBL/GenBank/DDBJ whole genome shotgun (WGS) entry which is preliminary data.</text>
</comment>
<dbReference type="RefSeq" id="WP_269333228.1">
    <property type="nucleotide sequence ID" value="NZ_JAMZFT010000002.1"/>
</dbReference>
<evidence type="ECO:0000256" key="3">
    <source>
        <dbReference type="ARBA" id="ARBA00022475"/>
    </source>
</evidence>
<comment type="subunit">
    <text evidence="9">The complex comprises the extracytoplasmic solute receptor protein and the two transmembrane proteins.</text>
</comment>
<evidence type="ECO:0000313" key="12">
    <source>
        <dbReference type="Proteomes" id="UP001055804"/>
    </source>
</evidence>
<dbReference type="PANTHER" id="PTHR35011">
    <property type="entry name" value="2,3-DIKETO-L-GULONATE TRAP TRANSPORTER SMALL PERMEASE PROTEIN YIAM"/>
    <property type="match status" value="1"/>
</dbReference>
<evidence type="ECO:0000256" key="4">
    <source>
        <dbReference type="ARBA" id="ARBA00022519"/>
    </source>
</evidence>
<dbReference type="AlphaFoldDB" id="A0A9J6PH08"/>
<keyword evidence="4 9" id="KW-0997">Cell inner membrane</keyword>
<evidence type="ECO:0000313" key="11">
    <source>
        <dbReference type="EMBL" id="MCP1337091.1"/>
    </source>
</evidence>
<dbReference type="GO" id="GO:0005886">
    <property type="term" value="C:plasma membrane"/>
    <property type="evidence" value="ECO:0007669"/>
    <property type="project" value="UniProtKB-SubCell"/>
</dbReference>
<protein>
    <recommendedName>
        <fullName evidence="9">TRAP transporter small permease protein</fullName>
    </recommendedName>
</protein>
<reference evidence="11" key="1">
    <citation type="submission" date="2022-06" db="EMBL/GenBank/DDBJ databases">
        <title>Isolation and Genomics of Futiania mangrovii gen. nov., sp. nov., a Rare and Metabolically-versatile member in the Class Alphaproteobacteria.</title>
        <authorList>
            <person name="Liu L."/>
            <person name="Huang W.-C."/>
            <person name="Pan J."/>
            <person name="Li J."/>
            <person name="Huang Y."/>
            <person name="Du H."/>
            <person name="Liu Y."/>
            <person name="Li M."/>
        </authorList>
    </citation>
    <scope>NUCLEOTIDE SEQUENCE</scope>
    <source>
        <strain evidence="11">FT118</strain>
    </source>
</reference>
<dbReference type="Proteomes" id="UP001055804">
    <property type="component" value="Unassembled WGS sequence"/>
</dbReference>
<evidence type="ECO:0000256" key="5">
    <source>
        <dbReference type="ARBA" id="ARBA00022692"/>
    </source>
</evidence>
<feature type="transmembrane region" description="Helical" evidence="9">
    <location>
        <begin position="21"/>
        <end position="43"/>
    </location>
</feature>
<comment type="similarity">
    <text evidence="8 9">Belongs to the TRAP transporter small permease family.</text>
</comment>
<evidence type="ECO:0000256" key="2">
    <source>
        <dbReference type="ARBA" id="ARBA00022448"/>
    </source>
</evidence>
<evidence type="ECO:0000256" key="6">
    <source>
        <dbReference type="ARBA" id="ARBA00022989"/>
    </source>
</evidence>
<evidence type="ECO:0000256" key="8">
    <source>
        <dbReference type="ARBA" id="ARBA00038436"/>
    </source>
</evidence>
<evidence type="ECO:0000259" key="10">
    <source>
        <dbReference type="Pfam" id="PF04290"/>
    </source>
</evidence>